<organism evidence="2 3">
    <name type="scientific">Cotesia glomerata</name>
    <name type="common">Lepidopteran parasitic wasp</name>
    <name type="synonym">Apanteles glomeratus</name>
    <dbReference type="NCBI Taxonomy" id="32391"/>
    <lineage>
        <taxon>Eukaryota</taxon>
        <taxon>Metazoa</taxon>
        <taxon>Ecdysozoa</taxon>
        <taxon>Arthropoda</taxon>
        <taxon>Hexapoda</taxon>
        <taxon>Insecta</taxon>
        <taxon>Pterygota</taxon>
        <taxon>Neoptera</taxon>
        <taxon>Endopterygota</taxon>
        <taxon>Hymenoptera</taxon>
        <taxon>Apocrita</taxon>
        <taxon>Ichneumonoidea</taxon>
        <taxon>Braconidae</taxon>
        <taxon>Microgastrinae</taxon>
        <taxon>Cotesia</taxon>
    </lineage>
</organism>
<dbReference type="AlphaFoldDB" id="A0AAV7HX25"/>
<comment type="caution">
    <text evidence="2">The sequence shown here is derived from an EMBL/GenBank/DDBJ whole genome shotgun (WGS) entry which is preliminary data.</text>
</comment>
<keyword evidence="1" id="KW-0472">Membrane</keyword>
<name>A0AAV7HX25_COTGL</name>
<keyword evidence="1" id="KW-0812">Transmembrane</keyword>
<gene>
    <name evidence="2" type="ORF">KQX54_018612</name>
</gene>
<protein>
    <submittedName>
        <fullName evidence="2">Uncharacterized protein</fullName>
    </submittedName>
</protein>
<feature type="transmembrane region" description="Helical" evidence="1">
    <location>
        <begin position="95"/>
        <end position="115"/>
    </location>
</feature>
<keyword evidence="3" id="KW-1185">Reference proteome</keyword>
<sequence length="122" mass="14039">MQPDNNPRLPTYAEATRAQVNHAHEHYPTTYPAYTNPIPPYTTSELPNYSHPPTVPLYQYENNQLPTNTPAAQRIHIITEIVPQSRSVSCARRHGIFWGIIFGLLIFAGILRVIISYHNRRY</sequence>
<proteinExistence type="predicted"/>
<keyword evidence="1" id="KW-1133">Transmembrane helix</keyword>
<evidence type="ECO:0000256" key="1">
    <source>
        <dbReference type="SAM" id="Phobius"/>
    </source>
</evidence>
<reference evidence="2 3" key="1">
    <citation type="journal article" date="2021" name="J. Hered.">
        <title>A chromosome-level genome assembly of the parasitoid wasp, Cotesia glomerata (Hymenoptera: Braconidae).</title>
        <authorList>
            <person name="Pinto B.J."/>
            <person name="Weis J.J."/>
            <person name="Gamble T."/>
            <person name="Ode P.J."/>
            <person name="Paul R."/>
            <person name="Zaspel J.M."/>
        </authorList>
    </citation>
    <scope>NUCLEOTIDE SEQUENCE [LARGE SCALE GENOMIC DNA]</scope>
    <source>
        <strain evidence="2">CgM1</strain>
    </source>
</reference>
<evidence type="ECO:0000313" key="3">
    <source>
        <dbReference type="Proteomes" id="UP000826195"/>
    </source>
</evidence>
<dbReference type="Proteomes" id="UP000826195">
    <property type="component" value="Unassembled WGS sequence"/>
</dbReference>
<dbReference type="EMBL" id="JAHXZJ010002982">
    <property type="protein sequence ID" value="KAH0535733.1"/>
    <property type="molecule type" value="Genomic_DNA"/>
</dbReference>
<evidence type="ECO:0000313" key="2">
    <source>
        <dbReference type="EMBL" id="KAH0535733.1"/>
    </source>
</evidence>
<accession>A0AAV7HX25</accession>